<comment type="subcellular location">
    <subcellularLocation>
        <location evidence="1">Membrane</location>
        <topology evidence="1">Multi-pass membrane protein</topology>
    </subcellularLocation>
</comment>
<feature type="transmembrane region" description="Helical" evidence="6">
    <location>
        <begin position="77"/>
        <end position="98"/>
    </location>
</feature>
<feature type="transmembrane region" description="Helical" evidence="6">
    <location>
        <begin position="156"/>
        <end position="179"/>
    </location>
</feature>
<keyword evidence="3 6" id="KW-0812">Transmembrane</keyword>
<evidence type="ECO:0000313" key="7">
    <source>
        <dbReference type="EnsemblMetazoa" id="CJA03789.1"/>
    </source>
</evidence>
<evidence type="ECO:0000256" key="5">
    <source>
        <dbReference type="ARBA" id="ARBA00023136"/>
    </source>
</evidence>
<reference evidence="8" key="1">
    <citation type="submission" date="2010-08" db="EMBL/GenBank/DDBJ databases">
        <authorList>
            <consortium name="Caenorhabditis japonica Sequencing Consortium"/>
            <person name="Wilson R.K."/>
        </authorList>
    </citation>
    <scope>NUCLEOTIDE SEQUENCE [LARGE SCALE GENOMIC DNA]</scope>
    <source>
        <strain evidence="8">DF5081</strain>
    </source>
</reference>
<dbReference type="InterPro" id="IPR059112">
    <property type="entry name" value="CysZ/EI24"/>
</dbReference>
<evidence type="ECO:0000256" key="1">
    <source>
        <dbReference type="ARBA" id="ARBA00004141"/>
    </source>
</evidence>
<keyword evidence="5 6" id="KW-0472">Membrane</keyword>
<dbReference type="PANTHER" id="PTHR21389:SF0">
    <property type="entry name" value="ETOPOSIDE-INDUCED PROTEIN 2.4 HOMOLOG"/>
    <property type="match status" value="1"/>
</dbReference>
<evidence type="ECO:0000256" key="4">
    <source>
        <dbReference type="ARBA" id="ARBA00022989"/>
    </source>
</evidence>
<feature type="transmembrane region" description="Helical" evidence="6">
    <location>
        <begin position="185"/>
        <end position="206"/>
    </location>
</feature>
<dbReference type="Pfam" id="PF07264">
    <property type="entry name" value="EI24"/>
    <property type="match status" value="1"/>
</dbReference>
<dbReference type="GO" id="GO:0016236">
    <property type="term" value="P:macroautophagy"/>
    <property type="evidence" value="ECO:0007669"/>
    <property type="project" value="EnsemblMetazoa"/>
</dbReference>
<comment type="similarity">
    <text evidence="2">Belongs to the EI24 family.</text>
</comment>
<keyword evidence="8" id="KW-1185">Reference proteome</keyword>
<reference evidence="7" key="2">
    <citation type="submission" date="2022-06" db="UniProtKB">
        <authorList>
            <consortium name="EnsemblMetazoa"/>
        </authorList>
    </citation>
    <scope>IDENTIFICATION</scope>
    <source>
        <strain evidence="7">DF5081</strain>
    </source>
</reference>
<name>A0A8R1HPU4_CAEJA</name>
<organism evidence="7 8">
    <name type="scientific">Caenorhabditis japonica</name>
    <dbReference type="NCBI Taxonomy" id="281687"/>
    <lineage>
        <taxon>Eukaryota</taxon>
        <taxon>Metazoa</taxon>
        <taxon>Ecdysozoa</taxon>
        <taxon>Nematoda</taxon>
        <taxon>Chromadorea</taxon>
        <taxon>Rhabditida</taxon>
        <taxon>Rhabditina</taxon>
        <taxon>Rhabditomorpha</taxon>
        <taxon>Rhabditoidea</taxon>
        <taxon>Rhabditidae</taxon>
        <taxon>Peloderinae</taxon>
        <taxon>Caenorhabditis</taxon>
    </lineage>
</organism>
<evidence type="ECO:0000256" key="6">
    <source>
        <dbReference type="SAM" id="Phobius"/>
    </source>
</evidence>
<evidence type="ECO:0000256" key="2">
    <source>
        <dbReference type="ARBA" id="ARBA00010970"/>
    </source>
</evidence>
<evidence type="ECO:0008006" key="9">
    <source>
        <dbReference type="Google" id="ProtNLM"/>
    </source>
</evidence>
<dbReference type="GO" id="GO:0016020">
    <property type="term" value="C:membrane"/>
    <property type="evidence" value="ECO:0007669"/>
    <property type="project" value="UniProtKB-SubCell"/>
</dbReference>
<dbReference type="GO" id="GO:0005783">
    <property type="term" value="C:endoplasmic reticulum"/>
    <property type="evidence" value="ECO:0007669"/>
    <property type="project" value="EnsemblMetazoa"/>
</dbReference>
<accession>A0A8R1HPU4</accession>
<feature type="transmembrane region" description="Helical" evidence="6">
    <location>
        <begin position="252"/>
        <end position="269"/>
    </location>
</feature>
<proteinExistence type="inferred from homology"/>
<sequence length="316" mass="37047">MALFRVLTVDYLHGVKDSLIGLMFIRKIQEEEQKEVKVEPEVKRERTVLERRREMQGIYRRPPEPPAKKDSCLKKLYQIYVMNFSFLIAWKFLIYLFSQISFWIMGNEEFGRSAGNCLIFPLFVVSRVVQTLWFSDISGACMRALNQKPPKQAQGFSYIIAETVISTIHSSFFLGQGILSKYLPIPIITPFIVFIHMALLNSMYCFEYFMDNYNLPFLQRREIFESHWPYFLGFGTPLALACSWSNDIFVNAAIFAFLFPFFIISSYKANWNRKYDEKIPTISFCRISYMLTQMVAKLVKHYTPNQFPPQKSSANN</sequence>
<protein>
    <recommendedName>
        <fullName evidence="9">Etoposide-induced protein 2.4 homolog</fullName>
    </recommendedName>
</protein>
<keyword evidence="4 6" id="KW-1133">Transmembrane helix</keyword>
<dbReference type="PANTHER" id="PTHR21389">
    <property type="entry name" value="P53 INDUCED PROTEIN"/>
    <property type="match status" value="1"/>
</dbReference>
<evidence type="ECO:0000313" key="8">
    <source>
        <dbReference type="Proteomes" id="UP000005237"/>
    </source>
</evidence>
<dbReference type="GO" id="GO:1902902">
    <property type="term" value="P:negative regulation of autophagosome assembly"/>
    <property type="evidence" value="ECO:0007669"/>
    <property type="project" value="EnsemblMetazoa"/>
</dbReference>
<dbReference type="EnsemblMetazoa" id="CJA03789.1">
    <property type="protein sequence ID" value="CJA03789.1"/>
    <property type="gene ID" value="WBGene00122993"/>
</dbReference>
<dbReference type="Proteomes" id="UP000005237">
    <property type="component" value="Unassembled WGS sequence"/>
</dbReference>
<evidence type="ECO:0000256" key="3">
    <source>
        <dbReference type="ARBA" id="ARBA00022692"/>
    </source>
</evidence>
<dbReference type="AlphaFoldDB" id="A0A8R1HPU4"/>